<organism evidence="3 4">
    <name type="scientific">Nitrincola iocasae</name>
    <dbReference type="NCBI Taxonomy" id="2614693"/>
    <lineage>
        <taxon>Bacteria</taxon>
        <taxon>Pseudomonadati</taxon>
        <taxon>Pseudomonadota</taxon>
        <taxon>Gammaproteobacteria</taxon>
        <taxon>Oceanospirillales</taxon>
        <taxon>Oceanospirillaceae</taxon>
        <taxon>Nitrincola</taxon>
    </lineage>
</organism>
<dbReference type="InterPro" id="IPR010837">
    <property type="entry name" value="Conjugal_tfr_TrbH"/>
</dbReference>
<evidence type="ECO:0000313" key="4">
    <source>
        <dbReference type="Proteomes" id="UP000325606"/>
    </source>
</evidence>
<evidence type="ECO:0000313" key="3">
    <source>
        <dbReference type="EMBL" id="QEW08729.1"/>
    </source>
</evidence>
<geneLocation type="plasmid" evidence="3 4">
    <name>unnamed1</name>
</geneLocation>
<keyword evidence="4" id="KW-1185">Reference proteome</keyword>
<keyword evidence="2" id="KW-0732">Signal</keyword>
<gene>
    <name evidence="3" type="ORF">F5I99_19300</name>
</gene>
<sequence>MRKLIVAVLFSLGLAGCATHAPYGNFVENPAGLNQQEIASDTVEKITELYPPAKTRFELKQPTPDAFGTALVRGLRDRGYALLEFDPEAAKAQQRQQATRSTRTAPSAEATPAPANPAPTGSGLPLRYVFDQFTGTNMYRVTIMVGNESLTRPYSQENGGIVPAGYWVRKE</sequence>
<dbReference type="AlphaFoldDB" id="A0A5J6LJJ0"/>
<evidence type="ECO:0000256" key="2">
    <source>
        <dbReference type="SAM" id="SignalP"/>
    </source>
</evidence>
<evidence type="ECO:0000256" key="1">
    <source>
        <dbReference type="SAM" id="MobiDB-lite"/>
    </source>
</evidence>
<dbReference type="KEGG" id="nik:F5I99_19300"/>
<accession>A0A5J6LJJ0</accession>
<dbReference type="RefSeq" id="WP_014579509.1">
    <property type="nucleotide sequence ID" value="NZ_CP044223.1"/>
</dbReference>
<dbReference type="EMBL" id="CP044223">
    <property type="protein sequence ID" value="QEW08729.1"/>
    <property type="molecule type" value="Genomic_DNA"/>
</dbReference>
<feature type="signal peptide" evidence="2">
    <location>
        <begin position="1"/>
        <end position="20"/>
    </location>
</feature>
<proteinExistence type="predicted"/>
<feature type="chain" id="PRO_5023814691" evidence="2">
    <location>
        <begin position="21"/>
        <end position="171"/>
    </location>
</feature>
<dbReference type="Pfam" id="PF07283">
    <property type="entry name" value="TrbH"/>
    <property type="match status" value="1"/>
</dbReference>
<name>A0A5J6LJJ0_9GAMM</name>
<reference evidence="3 4" key="1">
    <citation type="submission" date="2019-09" db="EMBL/GenBank/DDBJ databases">
        <title>Nitrincola iocasae sp. nov., a bacterium isolated from the sediment collected at a cold seep field in South China Sea.</title>
        <authorList>
            <person name="Zhang H."/>
            <person name="Wang H."/>
            <person name="Li C."/>
        </authorList>
    </citation>
    <scope>NUCLEOTIDE SEQUENCE [LARGE SCALE GENOMIC DNA]</scope>
    <source>
        <strain evidence="3 4">KXZD1103</strain>
        <plasmid evidence="3 4">unnamed1</plasmid>
    </source>
</reference>
<protein>
    <submittedName>
        <fullName evidence="3">Conjugal transfer protein TrbH</fullName>
    </submittedName>
</protein>
<feature type="region of interest" description="Disordered" evidence="1">
    <location>
        <begin position="91"/>
        <end position="124"/>
    </location>
</feature>
<feature type="compositionally biased region" description="Low complexity" evidence="1">
    <location>
        <begin position="91"/>
        <end position="113"/>
    </location>
</feature>
<dbReference type="Proteomes" id="UP000325606">
    <property type="component" value="Plasmid unnamed1"/>
</dbReference>
<dbReference type="PROSITE" id="PS51257">
    <property type="entry name" value="PROKAR_LIPOPROTEIN"/>
    <property type="match status" value="1"/>
</dbReference>
<keyword evidence="3" id="KW-0614">Plasmid</keyword>